<accession>A0A419WWI6</accession>
<reference evidence="1 2" key="1">
    <citation type="submission" date="2018-09" db="EMBL/GenBank/DDBJ databases">
        <title>Genomic Encyclopedia of Archaeal and Bacterial Type Strains, Phase II (KMG-II): from individual species to whole genera.</title>
        <authorList>
            <person name="Goeker M."/>
        </authorList>
    </citation>
    <scope>NUCLEOTIDE SEQUENCE [LARGE SCALE GENOMIC DNA]</scope>
    <source>
        <strain evidence="1 2">DSM 21950</strain>
    </source>
</reference>
<protein>
    <submittedName>
        <fullName evidence="1">Three-Cys-motif partner protein</fullName>
    </submittedName>
</protein>
<comment type="caution">
    <text evidence="1">The sequence shown here is derived from an EMBL/GenBank/DDBJ whole genome shotgun (WGS) entry which is preliminary data.</text>
</comment>
<organism evidence="1 2">
    <name type="scientific">Marinifilum flexuosum</name>
    <dbReference type="NCBI Taxonomy" id="1117708"/>
    <lineage>
        <taxon>Bacteria</taxon>
        <taxon>Pseudomonadati</taxon>
        <taxon>Bacteroidota</taxon>
        <taxon>Bacteroidia</taxon>
        <taxon>Marinilabiliales</taxon>
        <taxon>Marinifilaceae</taxon>
    </lineage>
</organism>
<dbReference type="EMBL" id="RAPQ01000010">
    <property type="protein sequence ID" value="RKD99821.1"/>
    <property type="molecule type" value="Genomic_DNA"/>
</dbReference>
<evidence type="ECO:0000313" key="1">
    <source>
        <dbReference type="EMBL" id="RKD99821.1"/>
    </source>
</evidence>
<dbReference type="InterPro" id="IPR031009">
    <property type="entry name" value="Tcm_partner"/>
</dbReference>
<evidence type="ECO:0000313" key="2">
    <source>
        <dbReference type="Proteomes" id="UP000284531"/>
    </source>
</evidence>
<dbReference type="NCBIfam" id="TIGR04474">
    <property type="entry name" value="tcm_partner"/>
    <property type="match status" value="1"/>
</dbReference>
<name>A0A419WWI6_9BACT</name>
<dbReference type="AlphaFoldDB" id="A0A419WWI6"/>
<sequence length="403" mass="47417">MFGFLFFIIFINKNNNRPLIYIMQNEAFFEKQSVLTYQKTKIYEEYIIEYLPRLLMTYGSCLIADLFCGPGKNGDHNGSPLILLNRLNYILKNPKFNSKENLKVHVLFNDEDLGNIENLKKEISAFSFNRDIIKIHIRNQKYEDLLPDLVRRPEKSSIPKFFFLDPFTYSNVKMVDLQNLMLLSHSEVLLFLPVFFTYRFTSAKFKKEHKTRIFIEEFTQKGMADYNDIHEFMTDIKSRLLTEIKINRMNPVPYVRYVLLDGGGSKNSLFLITGHPSGMLCMNKVAFKNTDDGKCFKVKESSQTSLFSNHENTRFHSLFRKKLIKYLESEEVVTNSAAIDFTIREGFRPMHLKEVIKELYVLKKVRIFVENNKTVSDSRKWGISESPKKETIIKWTQDEKNKN</sequence>
<dbReference type="OrthoDB" id="275124at2"/>
<proteinExistence type="predicted"/>
<dbReference type="Proteomes" id="UP000284531">
    <property type="component" value="Unassembled WGS sequence"/>
</dbReference>
<keyword evidence="2" id="KW-1185">Reference proteome</keyword>
<gene>
    <name evidence="1" type="ORF">BXY64_2802</name>
</gene>